<keyword evidence="12" id="KW-1185">Reference proteome</keyword>
<protein>
    <recommendedName>
        <fullName evidence="9">7-cyano-7-deazaguanine synthase</fullName>
        <ecNumber evidence="9">6.3.4.20</ecNumber>
    </recommendedName>
</protein>
<evidence type="ECO:0000256" key="10">
    <source>
        <dbReference type="ARBA" id="ARBA00047890"/>
    </source>
</evidence>
<dbReference type="EC" id="6.3.4.20" evidence="9"/>
<dbReference type="SUPFAM" id="SSF52402">
    <property type="entry name" value="Adenine nucleotide alpha hydrolases-like"/>
    <property type="match status" value="1"/>
</dbReference>
<accession>A0ABU9DBM6</accession>
<dbReference type="EMBL" id="JBBPCO010000020">
    <property type="protein sequence ID" value="MEK8090919.1"/>
    <property type="molecule type" value="Genomic_DNA"/>
</dbReference>
<keyword evidence="6" id="KW-0862">Zinc</keyword>
<evidence type="ECO:0000313" key="11">
    <source>
        <dbReference type="EMBL" id="MEK8090919.1"/>
    </source>
</evidence>
<organism evidence="11 12">
    <name type="scientific">Thermithiobacillus plumbiphilus</name>
    <dbReference type="NCBI Taxonomy" id="1729899"/>
    <lineage>
        <taxon>Bacteria</taxon>
        <taxon>Pseudomonadati</taxon>
        <taxon>Pseudomonadota</taxon>
        <taxon>Acidithiobacillia</taxon>
        <taxon>Acidithiobacillales</taxon>
        <taxon>Thermithiobacillaceae</taxon>
        <taxon>Thermithiobacillus</taxon>
    </lineage>
</organism>
<dbReference type="RefSeq" id="WP_341371975.1">
    <property type="nucleotide sequence ID" value="NZ_JBBPCO010000020.1"/>
</dbReference>
<comment type="pathway">
    <text evidence="1">Purine metabolism; 7-cyano-7-deazaguanine biosynthesis.</text>
</comment>
<dbReference type="InterPro" id="IPR018317">
    <property type="entry name" value="QueC"/>
</dbReference>
<evidence type="ECO:0000256" key="2">
    <source>
        <dbReference type="ARBA" id="ARBA00022598"/>
    </source>
</evidence>
<keyword evidence="7" id="KW-0067">ATP-binding</keyword>
<sequence length="425" mass="46395">MKITCALSDFNFAGTPSELDVVLYGNAGDPMRGSVGRALKHAIAREKIVPAARAWDLLSLALAVVSADLAGHRERSPDGWTREFELTVSVVDAQFWNANADTLQQLLAFLSTDRWALRFVEGGILPQPDRQAVHPVEDCVVLLSGGLDSYIGAIDLAAAGKRLLAVSQMVRGDGEKQVAFAAEIGGGLRHFQVNHNADVPDPENPPSQRARSMVFLAYGVFMATTLARYHAGEQVPLYVCENGFIAINPPLTGGRLGSLSTRTTHPAVLSLLQQILDAAGLRVKIINPYRFKTKGEMLRECADQKLLEAHAFQTTSCGRFKQFGYKHCGRCVPCLVRRAAFHDWQGKDSTYYVYDDLAIDDDEHAGFDDVRSALIGIAERDELGTARWLGSTLSSGLVMDKQELALTVERGLNEMEALLLGLGVR</sequence>
<evidence type="ECO:0000256" key="9">
    <source>
        <dbReference type="ARBA" id="ARBA00039149"/>
    </source>
</evidence>
<evidence type="ECO:0000256" key="1">
    <source>
        <dbReference type="ARBA" id="ARBA00005061"/>
    </source>
</evidence>
<comment type="similarity">
    <text evidence="8">Belongs to the QueC family.</text>
</comment>
<comment type="catalytic activity">
    <reaction evidence="10">
        <text>7-carboxy-7-carbaguanine + NH4(+) + 2 ATP = 7-cyano-7-carbaguanine + 2 AMP + 2 diphosphate + 2 H(+)</text>
        <dbReference type="Rhea" id="RHEA:27982"/>
        <dbReference type="ChEBI" id="CHEBI:15378"/>
        <dbReference type="ChEBI" id="CHEBI:28938"/>
        <dbReference type="ChEBI" id="CHEBI:30616"/>
        <dbReference type="ChEBI" id="CHEBI:33019"/>
        <dbReference type="ChEBI" id="CHEBI:45075"/>
        <dbReference type="ChEBI" id="CHEBI:61036"/>
        <dbReference type="ChEBI" id="CHEBI:456215"/>
        <dbReference type="EC" id="6.3.4.20"/>
    </reaction>
</comment>
<dbReference type="InterPro" id="IPR049676">
    <property type="entry name" value="QatC"/>
</dbReference>
<keyword evidence="5" id="KW-0671">Queuosine biosynthesis</keyword>
<keyword evidence="2" id="KW-0436">Ligase</keyword>
<dbReference type="Proteomes" id="UP001446205">
    <property type="component" value="Unassembled WGS sequence"/>
</dbReference>
<evidence type="ECO:0000256" key="4">
    <source>
        <dbReference type="ARBA" id="ARBA00022741"/>
    </source>
</evidence>
<evidence type="ECO:0000256" key="8">
    <source>
        <dbReference type="ARBA" id="ARBA00037993"/>
    </source>
</evidence>
<evidence type="ECO:0000313" key="12">
    <source>
        <dbReference type="Proteomes" id="UP001446205"/>
    </source>
</evidence>
<keyword evidence="3" id="KW-0479">Metal-binding</keyword>
<dbReference type="Gene3D" id="3.40.50.620">
    <property type="entry name" value="HUPs"/>
    <property type="match status" value="1"/>
</dbReference>
<dbReference type="NCBIfam" id="NF041925">
    <property type="entry name" value="QatC"/>
    <property type="match status" value="1"/>
</dbReference>
<evidence type="ECO:0000256" key="3">
    <source>
        <dbReference type="ARBA" id="ARBA00022723"/>
    </source>
</evidence>
<dbReference type="PANTHER" id="PTHR42914">
    <property type="entry name" value="7-CYANO-7-DEAZAGUANINE SYNTHASE"/>
    <property type="match status" value="1"/>
</dbReference>
<dbReference type="InterPro" id="IPR014729">
    <property type="entry name" value="Rossmann-like_a/b/a_fold"/>
</dbReference>
<reference evidence="11 12" key="1">
    <citation type="submission" date="2024-04" db="EMBL/GenBank/DDBJ databases">
        <authorList>
            <person name="Abashina T."/>
            <person name="Shaikin A."/>
        </authorList>
    </citation>
    <scope>NUCLEOTIDE SEQUENCE [LARGE SCALE GENOMIC DNA]</scope>
    <source>
        <strain evidence="11 12">AAFK</strain>
    </source>
</reference>
<dbReference type="PANTHER" id="PTHR42914:SF1">
    <property type="entry name" value="7-CYANO-7-DEAZAGUANINE SYNTHASE"/>
    <property type="match status" value="1"/>
</dbReference>
<keyword evidence="4" id="KW-0547">Nucleotide-binding</keyword>
<comment type="caution">
    <text evidence="11">The sequence shown here is derived from an EMBL/GenBank/DDBJ whole genome shotgun (WGS) entry which is preliminary data.</text>
</comment>
<evidence type="ECO:0000256" key="6">
    <source>
        <dbReference type="ARBA" id="ARBA00022833"/>
    </source>
</evidence>
<name>A0ABU9DBM6_9PROT</name>
<gene>
    <name evidence="11" type="primary">qatC</name>
    <name evidence="11" type="ORF">WOB96_14265</name>
</gene>
<evidence type="ECO:0000256" key="5">
    <source>
        <dbReference type="ARBA" id="ARBA00022785"/>
    </source>
</evidence>
<proteinExistence type="inferred from homology"/>
<evidence type="ECO:0000256" key="7">
    <source>
        <dbReference type="ARBA" id="ARBA00022840"/>
    </source>
</evidence>